<dbReference type="Proteomes" id="UP000075455">
    <property type="component" value="Unassembled WGS sequence"/>
</dbReference>
<organism evidence="1 2">
    <name type="scientific">Saccharococcus caldoxylosilyticus</name>
    <dbReference type="NCBI Taxonomy" id="81408"/>
    <lineage>
        <taxon>Bacteria</taxon>
        <taxon>Bacillati</taxon>
        <taxon>Bacillota</taxon>
        <taxon>Bacilli</taxon>
        <taxon>Bacillales</taxon>
        <taxon>Anoxybacillaceae</taxon>
        <taxon>Saccharococcus</taxon>
    </lineage>
</organism>
<comment type="caution">
    <text evidence="1">The sequence shown here is derived from an EMBL/GenBank/DDBJ whole genome shotgun (WGS) entry which is preliminary data.</text>
</comment>
<dbReference type="STRING" id="81408.B4119_0173"/>
<sequence length="55" mass="6723">MELKIKAVSQELEQLEQDGFLLYHFVKLFLFEEMPNLMKEAREETEKLFQEWLDS</sequence>
<evidence type="ECO:0000313" key="1">
    <source>
        <dbReference type="EMBL" id="KYD04138.1"/>
    </source>
</evidence>
<accession>A0A150KVR6</accession>
<dbReference type="PATRIC" id="fig|81408.3.peg.2395"/>
<proteinExistence type="predicted"/>
<reference evidence="1 2" key="1">
    <citation type="submission" date="2016-01" db="EMBL/GenBank/DDBJ databases">
        <title>Draft Genome Sequences of Seven Thermophilic Sporeformers Isolated from Foods.</title>
        <authorList>
            <person name="Berendsen E.M."/>
            <person name="Wells-Bennik M.H."/>
            <person name="Krawcyk A.O."/>
            <person name="De Jong A."/>
            <person name="Holsappel S."/>
            <person name="Eijlander R.T."/>
            <person name="Kuipers O.P."/>
        </authorList>
    </citation>
    <scope>NUCLEOTIDE SEQUENCE [LARGE SCALE GENOMIC DNA]</scope>
    <source>
        <strain evidence="1 2">B4119</strain>
    </source>
</reference>
<dbReference type="EMBL" id="LQYS01000138">
    <property type="protein sequence ID" value="KYD04138.1"/>
    <property type="molecule type" value="Genomic_DNA"/>
</dbReference>
<gene>
    <name evidence="1" type="ORF">B4119_0173</name>
</gene>
<dbReference type="AlphaFoldDB" id="A0A150KVR6"/>
<evidence type="ECO:0000313" key="2">
    <source>
        <dbReference type="Proteomes" id="UP000075455"/>
    </source>
</evidence>
<name>A0A150KVR6_9BACL</name>
<protein>
    <submittedName>
        <fullName evidence="1">Uncharacterized protein</fullName>
    </submittedName>
</protein>